<dbReference type="NCBIfam" id="TIGR01730">
    <property type="entry name" value="RND_mfp"/>
    <property type="match status" value="1"/>
</dbReference>
<keyword evidence="3" id="KW-0732">Signal</keyword>
<evidence type="ECO:0000256" key="1">
    <source>
        <dbReference type="ARBA" id="ARBA00009477"/>
    </source>
</evidence>
<dbReference type="EMBL" id="BAABJZ010000098">
    <property type="protein sequence ID" value="GAA4896987.1"/>
    <property type="molecule type" value="Genomic_DNA"/>
</dbReference>
<dbReference type="Gene3D" id="1.10.287.470">
    <property type="entry name" value="Helix hairpin bin"/>
    <property type="match status" value="1"/>
</dbReference>
<dbReference type="InterPro" id="IPR006143">
    <property type="entry name" value="RND_pump_MFP"/>
</dbReference>
<dbReference type="SUPFAM" id="SSF111369">
    <property type="entry name" value="HlyD-like secretion proteins"/>
    <property type="match status" value="1"/>
</dbReference>
<reference evidence="6" key="1">
    <citation type="journal article" date="2019" name="Int. J. Syst. Evol. Microbiol.">
        <title>The Global Catalogue of Microorganisms (GCM) 10K type strain sequencing project: providing services to taxonomists for standard genome sequencing and annotation.</title>
        <authorList>
            <consortium name="The Broad Institute Genomics Platform"/>
            <consortium name="The Broad Institute Genome Sequencing Center for Infectious Disease"/>
            <person name="Wu L."/>
            <person name="Ma J."/>
        </authorList>
    </citation>
    <scope>NUCLEOTIDE SEQUENCE [LARGE SCALE GENOMIC DNA]</scope>
    <source>
        <strain evidence="6">JCM 18401</strain>
    </source>
</reference>
<evidence type="ECO:0000256" key="3">
    <source>
        <dbReference type="SAM" id="SignalP"/>
    </source>
</evidence>
<keyword evidence="2" id="KW-0175">Coiled coil</keyword>
<feature type="chain" id="PRO_5046574658" evidence="3">
    <location>
        <begin position="34"/>
        <end position="421"/>
    </location>
</feature>
<name>A0ABP9FAB5_9GAMM</name>
<dbReference type="Proteomes" id="UP001499988">
    <property type="component" value="Unassembled WGS sequence"/>
</dbReference>
<evidence type="ECO:0000313" key="6">
    <source>
        <dbReference type="Proteomes" id="UP001499988"/>
    </source>
</evidence>
<dbReference type="Gene3D" id="2.40.50.100">
    <property type="match status" value="1"/>
</dbReference>
<sequence length="421" mass="46594">MDTQIARPSLARRFAKPAIAAAIVILALASARAFQNAPGGKRLTLPANSVQLATVSQDSLAQSISLRGTVVPRRTIYLDAIEGGRVEQRLVEPGIMVTQGQPLVVLSNSSLQLNVMSREADVAEQLNNLSNTRMAMDTERLNIRTQLLEIDHQIRTLSRQIRQYEQLKASDFISTEAMEQIRDSLTYYQTRRELVLAKQSQDKALREQQIRQLEESTQMLTANLQIARQNLEGLTITAPADGFLSSLEAEQGESKSRGARLGQLDLSGDFKLSALVDEFYLSQIATGMGAWVEIDGQRRELVVSKISGRISNSQFEIELDFVDDSAEQGLRRGQTLSLVLMMESESSHALVLPKGAFTHHTGGHWIFVLDANGKTATRREIRLGRQSGSHLEVLSGLQSGDQVVISSYQNLQDIQQLQLSQ</sequence>
<evidence type="ECO:0000313" key="5">
    <source>
        <dbReference type="EMBL" id="GAA4896987.1"/>
    </source>
</evidence>
<dbReference type="Gene3D" id="2.40.420.20">
    <property type="match status" value="1"/>
</dbReference>
<feature type="coiled-coil region" evidence="2">
    <location>
        <begin position="196"/>
        <end position="230"/>
    </location>
</feature>
<dbReference type="InterPro" id="IPR058627">
    <property type="entry name" value="MdtA-like_C"/>
</dbReference>
<dbReference type="PANTHER" id="PTHR30469">
    <property type="entry name" value="MULTIDRUG RESISTANCE PROTEIN MDTA"/>
    <property type="match status" value="1"/>
</dbReference>
<evidence type="ECO:0000259" key="4">
    <source>
        <dbReference type="Pfam" id="PF25967"/>
    </source>
</evidence>
<organism evidence="5 6">
    <name type="scientific">Ferrimonas pelagia</name>
    <dbReference type="NCBI Taxonomy" id="1177826"/>
    <lineage>
        <taxon>Bacteria</taxon>
        <taxon>Pseudomonadati</taxon>
        <taxon>Pseudomonadota</taxon>
        <taxon>Gammaproteobacteria</taxon>
        <taxon>Alteromonadales</taxon>
        <taxon>Ferrimonadaceae</taxon>
        <taxon>Ferrimonas</taxon>
    </lineage>
</organism>
<dbReference type="Pfam" id="PF25967">
    <property type="entry name" value="RND-MFP_C"/>
    <property type="match status" value="1"/>
</dbReference>
<protein>
    <submittedName>
        <fullName evidence="5">Efflux RND transporter periplasmic adaptor subunit</fullName>
    </submittedName>
</protein>
<comment type="caution">
    <text evidence="5">The sequence shown here is derived from an EMBL/GenBank/DDBJ whole genome shotgun (WGS) entry which is preliminary data.</text>
</comment>
<feature type="signal peptide" evidence="3">
    <location>
        <begin position="1"/>
        <end position="33"/>
    </location>
</feature>
<proteinExistence type="inferred from homology"/>
<keyword evidence="6" id="KW-1185">Reference proteome</keyword>
<gene>
    <name evidence="5" type="ORF">GCM10023333_32830</name>
</gene>
<comment type="similarity">
    <text evidence="1">Belongs to the membrane fusion protein (MFP) (TC 8.A.1) family.</text>
</comment>
<accession>A0ABP9FAB5</accession>
<evidence type="ECO:0000256" key="2">
    <source>
        <dbReference type="SAM" id="Coils"/>
    </source>
</evidence>
<feature type="domain" description="Multidrug resistance protein MdtA-like C-terminal permuted SH3" evidence="4">
    <location>
        <begin position="349"/>
        <end position="409"/>
    </location>
</feature>